<evidence type="ECO:0000313" key="6">
    <source>
        <dbReference type="EMBL" id="EEF13327.1"/>
    </source>
</evidence>
<keyword evidence="4 5" id="KW-0472">Membrane</keyword>
<keyword evidence="2 5" id="KW-0812">Transmembrane</keyword>
<comment type="subcellular location">
    <subcellularLocation>
        <location evidence="1">Membrane</location>
        <topology evidence="1">Multi-pass membrane protein</topology>
    </subcellularLocation>
</comment>
<protein>
    <submittedName>
        <fullName evidence="6">Uncharacterized protein</fullName>
    </submittedName>
</protein>
<comment type="caution">
    <text evidence="6">The sequence shown here is derived from an EMBL/GenBank/DDBJ whole genome shotgun (WGS) entry which is preliminary data.</text>
</comment>
<dbReference type="InterPro" id="IPR059112">
    <property type="entry name" value="CysZ/EI24"/>
</dbReference>
<dbReference type="eggNOG" id="ENOG5033RG4">
    <property type="taxonomic scope" value="Bacteria"/>
</dbReference>
<dbReference type="STRING" id="553218.CAMRE0001_2567"/>
<dbReference type="Proteomes" id="UP000003082">
    <property type="component" value="Unassembled WGS sequence"/>
</dbReference>
<evidence type="ECO:0000256" key="5">
    <source>
        <dbReference type="SAM" id="Phobius"/>
    </source>
</evidence>
<feature type="transmembrane region" description="Helical" evidence="5">
    <location>
        <begin position="292"/>
        <end position="320"/>
    </location>
</feature>
<keyword evidence="7" id="KW-1185">Reference proteome</keyword>
<reference evidence="6 7" key="1">
    <citation type="submission" date="2008-08" db="EMBL/GenBank/DDBJ databases">
        <authorList>
            <person name="Madupu R."/>
            <person name="Durkin A.S."/>
            <person name="Torralba M."/>
            <person name="Methe B."/>
            <person name="Sutton G.G."/>
            <person name="Strausberg R.L."/>
            <person name="Nelson K.E."/>
        </authorList>
    </citation>
    <scope>NUCLEOTIDE SEQUENCE [LARGE SCALE GENOMIC DNA]</scope>
    <source>
        <strain evidence="6 7">RM3267</strain>
    </source>
</reference>
<gene>
    <name evidence="6" type="ORF">CAMRE0001_2567</name>
</gene>
<evidence type="ECO:0000256" key="2">
    <source>
        <dbReference type="ARBA" id="ARBA00022692"/>
    </source>
</evidence>
<evidence type="ECO:0000256" key="4">
    <source>
        <dbReference type="ARBA" id="ARBA00023136"/>
    </source>
</evidence>
<feature type="transmembrane region" description="Helical" evidence="5">
    <location>
        <begin position="252"/>
        <end position="271"/>
    </location>
</feature>
<dbReference type="Pfam" id="PF07264">
    <property type="entry name" value="EI24"/>
    <property type="match status" value="1"/>
</dbReference>
<dbReference type="AlphaFoldDB" id="B9D3U9"/>
<proteinExistence type="predicted"/>
<evidence type="ECO:0000256" key="3">
    <source>
        <dbReference type="ARBA" id="ARBA00022989"/>
    </source>
</evidence>
<sequence length="328" mass="36911">MPRKGWLNLRNLAKFAAEFKSVKFGRKIYACVKFCESFCVVKNIRRADRNFYALLFASKKRAFEPRLNALSPHDGYKFKINGNSLFADILRLSLKDLFTPKFIALSILPLVFSALIIAAIAMFGGRELCEALNAAIPGEAGALAEYPMLAKILSLGIAKWLIGAIFYAVGAYLVVMLLVFCALAVAGFLTPMIAREINRKHYRVDEAQLANVGLARQTALMGKILLKFILITLICLPILAVPALNFLALHPAFFYLYYSLLFIDVAPNALSRHKFELYLLDCGGYKFKAAALCFYLLCLVPIFGLFLQVFFVIYFSHFFFLRETSRLT</sequence>
<dbReference type="EMBL" id="ACFU01000022">
    <property type="protein sequence ID" value="EEF13327.1"/>
    <property type="molecule type" value="Genomic_DNA"/>
</dbReference>
<name>B9D3U9_CAMRE</name>
<evidence type="ECO:0000313" key="7">
    <source>
        <dbReference type="Proteomes" id="UP000003082"/>
    </source>
</evidence>
<keyword evidence="3 5" id="KW-1133">Transmembrane helix</keyword>
<feature type="transmembrane region" description="Helical" evidence="5">
    <location>
        <begin position="102"/>
        <end position="123"/>
    </location>
</feature>
<feature type="transmembrane region" description="Helical" evidence="5">
    <location>
        <begin position="224"/>
        <end position="246"/>
    </location>
</feature>
<feature type="transmembrane region" description="Helical" evidence="5">
    <location>
        <begin position="157"/>
        <end position="190"/>
    </location>
</feature>
<accession>B9D3U9</accession>
<evidence type="ECO:0000256" key="1">
    <source>
        <dbReference type="ARBA" id="ARBA00004141"/>
    </source>
</evidence>
<organism evidence="6 7">
    <name type="scientific">Campylobacter rectus RM3267</name>
    <dbReference type="NCBI Taxonomy" id="553218"/>
    <lineage>
        <taxon>Bacteria</taxon>
        <taxon>Pseudomonadati</taxon>
        <taxon>Campylobacterota</taxon>
        <taxon>Epsilonproteobacteria</taxon>
        <taxon>Campylobacterales</taxon>
        <taxon>Campylobacteraceae</taxon>
        <taxon>Campylobacter</taxon>
    </lineage>
</organism>